<dbReference type="SMART" id="SM00973">
    <property type="entry name" value="Sec63"/>
    <property type="match status" value="2"/>
</dbReference>
<reference evidence="7 8" key="1">
    <citation type="journal article" date="2013" name="PLoS ONE">
        <title>Predicting the Proteins of Angomonas deanei, Strigomonas culicis and Their Respective Endosymbionts Reveals New Aspects of the Trypanosomatidae Family.</title>
        <authorList>
            <person name="Motta M.C."/>
            <person name="Martins A.C."/>
            <person name="de Souza S.S."/>
            <person name="Catta-Preta C.M."/>
            <person name="Silva R."/>
            <person name="Klein C.C."/>
            <person name="de Almeida L.G."/>
            <person name="de Lima Cunha O."/>
            <person name="Ciapina L.P."/>
            <person name="Brocchi M."/>
            <person name="Colabardini A.C."/>
            <person name="de Araujo Lima B."/>
            <person name="Machado C.R."/>
            <person name="de Almeida Soares C.M."/>
            <person name="Probst C.M."/>
            <person name="de Menezes C.B."/>
            <person name="Thompson C.E."/>
            <person name="Bartholomeu D.C."/>
            <person name="Gradia D.F."/>
            <person name="Pavoni D.P."/>
            <person name="Grisard E.C."/>
            <person name="Fantinatti-Garboggini F."/>
            <person name="Marchini F.K."/>
            <person name="Rodrigues-Luiz G.F."/>
            <person name="Wagner G."/>
            <person name="Goldman G.H."/>
            <person name="Fietto J.L."/>
            <person name="Elias M.C."/>
            <person name="Goldman M.H."/>
            <person name="Sagot M.F."/>
            <person name="Pereira M."/>
            <person name="Stoco P.H."/>
            <person name="de Mendonca-Neto R.P."/>
            <person name="Teixeira S.M."/>
            <person name="Maciel T.E."/>
            <person name="de Oliveira Mendes T.A."/>
            <person name="Urmenyi T.P."/>
            <person name="de Souza W."/>
            <person name="Schenkman S."/>
            <person name="de Vasconcelos A.T."/>
        </authorList>
    </citation>
    <scope>NUCLEOTIDE SEQUENCE [LARGE SCALE GENOMIC DNA]</scope>
</reference>
<dbReference type="Proteomes" id="UP000015354">
    <property type="component" value="Unassembled WGS sequence"/>
</dbReference>
<dbReference type="FunFam" id="3.40.50.300:FF:000231">
    <property type="entry name" value="Activating signal cointegrator 1 complex subunit 3"/>
    <property type="match status" value="1"/>
</dbReference>
<comment type="caution">
    <text evidence="7">The sequence shown here is derived from an EMBL/GenBank/DDBJ whole genome shotgun (WGS) entry which is preliminary data.</text>
</comment>
<organism evidence="7 8">
    <name type="scientific">Strigomonas culicis</name>
    <dbReference type="NCBI Taxonomy" id="28005"/>
    <lineage>
        <taxon>Eukaryota</taxon>
        <taxon>Discoba</taxon>
        <taxon>Euglenozoa</taxon>
        <taxon>Kinetoplastea</taxon>
        <taxon>Metakinetoplastina</taxon>
        <taxon>Trypanosomatida</taxon>
        <taxon>Trypanosomatidae</taxon>
        <taxon>Strigomonadinae</taxon>
        <taxon>Strigomonas</taxon>
    </lineage>
</organism>
<dbReference type="InterPro" id="IPR001650">
    <property type="entry name" value="Helicase_C-like"/>
</dbReference>
<evidence type="ECO:0000313" key="8">
    <source>
        <dbReference type="Proteomes" id="UP000015354"/>
    </source>
</evidence>
<dbReference type="EMBL" id="ATMH01009711">
    <property type="protein sequence ID" value="EPY18912.1"/>
    <property type="molecule type" value="Genomic_DNA"/>
</dbReference>
<dbReference type="Gene3D" id="2.60.40.150">
    <property type="entry name" value="C2 domain"/>
    <property type="match status" value="2"/>
</dbReference>
<dbReference type="SUPFAM" id="SSF52540">
    <property type="entry name" value="P-loop containing nucleoside triphosphate hydrolases"/>
    <property type="match status" value="2"/>
</dbReference>
<dbReference type="CDD" id="cd18795">
    <property type="entry name" value="SF2_C_Ski2"/>
    <property type="match status" value="1"/>
</dbReference>
<accession>S9TL26</accession>
<dbReference type="GO" id="GO:0005524">
    <property type="term" value="F:ATP binding"/>
    <property type="evidence" value="ECO:0007669"/>
    <property type="project" value="UniProtKB-KW"/>
</dbReference>
<keyword evidence="3 7" id="KW-0347">Helicase</keyword>
<keyword evidence="2" id="KW-0378">Hydrolase</keyword>
<dbReference type="Pfam" id="PF23445">
    <property type="entry name" value="WHD_SNRNP200"/>
    <property type="match status" value="1"/>
</dbReference>
<dbReference type="AlphaFoldDB" id="S9TL26"/>
<dbReference type="Pfam" id="PF00271">
    <property type="entry name" value="Helicase_C"/>
    <property type="match status" value="1"/>
</dbReference>
<proteinExistence type="predicted"/>
<evidence type="ECO:0000256" key="4">
    <source>
        <dbReference type="ARBA" id="ARBA00022840"/>
    </source>
</evidence>
<dbReference type="PANTHER" id="PTHR47961:SF4">
    <property type="entry name" value="ACTIVATING SIGNAL COINTEGRATOR 1 COMPLEX SUBUNIT 3"/>
    <property type="match status" value="1"/>
</dbReference>
<gene>
    <name evidence="7" type="ORF">STCU_09711</name>
</gene>
<dbReference type="InterPro" id="IPR057842">
    <property type="entry name" value="WH_MER3"/>
</dbReference>
<dbReference type="OrthoDB" id="5575at2759"/>
<evidence type="ECO:0000313" key="7">
    <source>
        <dbReference type="EMBL" id="EPY18912.1"/>
    </source>
</evidence>
<dbReference type="InterPro" id="IPR050474">
    <property type="entry name" value="Hel308_SKI2-like"/>
</dbReference>
<dbReference type="InterPro" id="IPR014756">
    <property type="entry name" value="Ig_E-set"/>
</dbReference>
<dbReference type="Gene3D" id="1.10.10.10">
    <property type="entry name" value="Winged helix-like DNA-binding domain superfamily/Winged helix DNA-binding domain"/>
    <property type="match status" value="2"/>
</dbReference>
<dbReference type="SUPFAM" id="SSF81296">
    <property type="entry name" value="E set domains"/>
    <property type="match status" value="1"/>
</dbReference>
<dbReference type="InterPro" id="IPR036390">
    <property type="entry name" value="WH_DNA-bd_sf"/>
</dbReference>
<keyword evidence="4" id="KW-0067">ATP-binding</keyword>
<dbReference type="InterPro" id="IPR014001">
    <property type="entry name" value="Helicase_ATP-bd"/>
</dbReference>
<dbReference type="GO" id="GO:0004386">
    <property type="term" value="F:helicase activity"/>
    <property type="evidence" value="ECO:0007669"/>
    <property type="project" value="UniProtKB-KW"/>
</dbReference>
<dbReference type="PROSITE" id="PS51194">
    <property type="entry name" value="HELICASE_CTER"/>
    <property type="match status" value="1"/>
</dbReference>
<feature type="domain" description="Helicase ATP-binding" evidence="5">
    <location>
        <begin position="427"/>
        <end position="601"/>
    </location>
</feature>
<sequence>MNPLLYGLKVNHVRKDPELKGVRYEMINDAFTNLAVSGMVRYNPAIGSVETTDLGRLASHYYLTHETISIFNEKMQRPDGTWIDVLDMGGAMNIAACASEFSQLRARQEELDELQKIHANLPPSVRRYAVVGESADETSVQWKVTTLLKAYVSGVAVEAHSLSSDINYITQNVPRIARALFEIELERGHPLTTYTFLTLCKCVEHRCWDFEHPLLQFGAWIRRASLTDSVWQNLNTKFPSMSLLQEMTPREIGDMVRNQRAGGEIAGLVAKFPALSIDIDVQPITSSILRVKVTVHAHFQWSRDISGNSELFWLVVEDQDNHFIFHHESISITRKEVEAGEPHVINLAVPIVPQYDMYAVRLYSDRWMGCREDYSFSIGHLHLPEDSLMTTKLLPLQPLYLHVLPEKYHPLYRKYQQFNAVQSQIFHALYHTDENVFLGAPTGSGKTIAAEMAILRVFEQYPGMKAVYIAPLKALVKERLRDWRERMALIGRTVVELSGDATPDITALARADILCTTPEKWDGISRNWQVRSYVTAVKLVVFDEVHMLGTDRGPVLEVIVSRMRYIGWNLKAPIRLIGLSTAVSNPGDLSSWLGVEKKWAIFNFDPSVRPVPMTVHIAGYPGKFYCPRMVAMNKPTYNAICEKSPSQPVIVFVSSRRQTRLTAMALIGFLLMEGSSAKWVHMELDEMERLMARLDDPYVKHCLQFGVGIHHAGLLESDRAVVEEAFLANKIQVLVATSTLAWGVNFPAHMVVVKGTEYFDAKLGGYVDFPITDVLQMVGRAGRPQFDTEGVAQVLCHESKKGFYRKFLYDPFPVESALHRQLHVHINAEIVSGTIASRQDAVNYLTWTYLFRRIARNPSYYGLEDGTPKSITVFLSSLVREILAELEQCGCIEPPEAGGDDADPNALQYTVLGKICSYYYISHKTVDFFNRGVQPHHTCAELLRLLSDAQEFSEVPVRHNEDKLNLQLARALPYGIREGEADSSNAKTFLLLQAQMARAALPITDYYTDQKSVIDNSIRVIQAMVDVTANNGHLFATLRIMTLMQCLVQARWWTSASTLLQLPHVTEEMLPAIAQHCAGIREAAELANAPLDVLFAFQRVLERGEFGLRPAQVMEAMEGVRGLPLIQVGVTLRQLPPDPDEEDDDEVSYELTVQLDRLSHQARGAGGGSVVAPHFGKSKDEQYWLLVGNEATGELVAMKRVNRLQRSTTVTLRVDWDEDWLEEGDGPQGSGVDLNVYLVCDSYIGMDQQYTFRLPKPQV</sequence>
<dbReference type="FunFam" id="1.10.3380.10:FF:000002">
    <property type="entry name" value="Activating signal cointegrator 1 complex subunit 3"/>
    <property type="match status" value="1"/>
</dbReference>
<dbReference type="GO" id="GO:0016787">
    <property type="term" value="F:hydrolase activity"/>
    <property type="evidence" value="ECO:0007669"/>
    <property type="project" value="UniProtKB-KW"/>
</dbReference>
<name>S9TL26_9TRYP</name>
<dbReference type="Gene3D" id="1.10.3380.10">
    <property type="entry name" value="Sec63 N-terminal domain-like domain"/>
    <property type="match status" value="2"/>
</dbReference>
<dbReference type="PROSITE" id="PS51192">
    <property type="entry name" value="HELICASE_ATP_BIND_1"/>
    <property type="match status" value="1"/>
</dbReference>
<dbReference type="PANTHER" id="PTHR47961">
    <property type="entry name" value="DNA POLYMERASE THETA, PUTATIVE (AFU_ORTHOLOGUE AFUA_1G05260)-RELATED"/>
    <property type="match status" value="1"/>
</dbReference>
<dbReference type="GO" id="GO:0003676">
    <property type="term" value="F:nucleic acid binding"/>
    <property type="evidence" value="ECO:0007669"/>
    <property type="project" value="InterPro"/>
</dbReference>
<dbReference type="Gene3D" id="3.40.50.300">
    <property type="entry name" value="P-loop containing nucleotide triphosphate hydrolases"/>
    <property type="match status" value="2"/>
</dbReference>
<protein>
    <submittedName>
        <fullName evidence="7">RNA helicase</fullName>
    </submittedName>
</protein>
<dbReference type="InterPro" id="IPR036388">
    <property type="entry name" value="WH-like_DNA-bd_sf"/>
</dbReference>
<evidence type="ECO:0000259" key="6">
    <source>
        <dbReference type="PROSITE" id="PS51194"/>
    </source>
</evidence>
<evidence type="ECO:0000256" key="1">
    <source>
        <dbReference type="ARBA" id="ARBA00022741"/>
    </source>
</evidence>
<keyword evidence="1" id="KW-0547">Nucleotide-binding</keyword>
<keyword evidence="8" id="KW-1185">Reference proteome</keyword>
<dbReference type="FunFam" id="1.10.10.10:FF:000012">
    <property type="entry name" value="U5 small nuclear ribonucleoprotein helicase"/>
    <property type="match status" value="1"/>
</dbReference>
<dbReference type="InterPro" id="IPR035892">
    <property type="entry name" value="C2_domain_sf"/>
</dbReference>
<dbReference type="SMART" id="SM00490">
    <property type="entry name" value="HELICc"/>
    <property type="match status" value="1"/>
</dbReference>
<dbReference type="SUPFAM" id="SSF158702">
    <property type="entry name" value="Sec63 N-terminal domain-like"/>
    <property type="match status" value="2"/>
</dbReference>
<dbReference type="SUPFAM" id="SSF46785">
    <property type="entry name" value="Winged helix' DNA-binding domain"/>
    <property type="match status" value="1"/>
</dbReference>
<dbReference type="InterPro" id="IPR027417">
    <property type="entry name" value="P-loop_NTPase"/>
</dbReference>
<feature type="domain" description="Helicase C-terminal" evidence="6">
    <location>
        <begin position="636"/>
        <end position="843"/>
    </location>
</feature>
<dbReference type="Pfam" id="PF00270">
    <property type="entry name" value="DEAD"/>
    <property type="match status" value="1"/>
</dbReference>
<dbReference type="SMART" id="SM00487">
    <property type="entry name" value="DEXDc"/>
    <property type="match status" value="1"/>
</dbReference>
<evidence type="ECO:0000256" key="3">
    <source>
        <dbReference type="ARBA" id="ARBA00022806"/>
    </source>
</evidence>
<evidence type="ECO:0000259" key="5">
    <source>
        <dbReference type="PROSITE" id="PS51192"/>
    </source>
</evidence>
<evidence type="ECO:0000256" key="2">
    <source>
        <dbReference type="ARBA" id="ARBA00022801"/>
    </source>
</evidence>
<dbReference type="InterPro" id="IPR004179">
    <property type="entry name" value="Sec63-dom"/>
</dbReference>
<dbReference type="Pfam" id="PF02889">
    <property type="entry name" value="Sec63"/>
    <property type="match status" value="2"/>
</dbReference>
<dbReference type="InterPro" id="IPR011545">
    <property type="entry name" value="DEAD/DEAH_box_helicase_dom"/>
</dbReference>